<evidence type="ECO:0000313" key="4">
    <source>
        <dbReference type="Proteomes" id="UP000807469"/>
    </source>
</evidence>
<sequence length="574" mass="61810">MSGTPEPWVIVDDTDPGILYSQITDWTSDTNIVDGFRQTATFASAPQAFFSYHFNGSKVALFSPFSALNISHETPHPSWECFLDNKSVHTNNSYTNFPIQSLCEVDNLDAKGHVITLQVGTSTGSGSEVSLSFDYLKYLPFVPAAILPNATTSISFNNPQAQLGSDWNTLGSTTACFTTGSDSENSDVLLINFMGTSVEWYGLSTSAITQALAKTPFALTLAQNSFKYAIDLGSNNSFEAPMEFGEPSVVSSYDSMLFRTPQLSAGMHNLTIFFEGSANLTPLTLDFLAFSGSPTSFSSSSSGNNSSVTSRPLLNPSSSTLVQSSISSGAASTSATSLNTGSSTTSPQTHAHKNTALNHGILGGALGGIAVVICILVVVLLILRRRTKRRNGSDLLTIVPKHTPSRKIYGTLARPFLNRGNFMPRPREKFNQETENNPSFGPIHNPDSTITGSPLVAMNEPQKYADRLNLTDPSRISQREGDLGASAPILPSPRRLLTSDPRTIQPQPSVPNPLLIHEAIPGGRPVTHTLSLGGMSRNNVESPDRVVRHEDSGVRLHPNGEERVVELPPTYTPF</sequence>
<evidence type="ECO:0000256" key="2">
    <source>
        <dbReference type="SAM" id="Phobius"/>
    </source>
</evidence>
<feature type="transmembrane region" description="Helical" evidence="2">
    <location>
        <begin position="361"/>
        <end position="383"/>
    </location>
</feature>
<keyword evidence="4" id="KW-1185">Reference proteome</keyword>
<organism evidence="3 4">
    <name type="scientific">Pholiota conissans</name>
    <dbReference type="NCBI Taxonomy" id="109636"/>
    <lineage>
        <taxon>Eukaryota</taxon>
        <taxon>Fungi</taxon>
        <taxon>Dikarya</taxon>
        <taxon>Basidiomycota</taxon>
        <taxon>Agaricomycotina</taxon>
        <taxon>Agaricomycetes</taxon>
        <taxon>Agaricomycetidae</taxon>
        <taxon>Agaricales</taxon>
        <taxon>Agaricineae</taxon>
        <taxon>Strophariaceae</taxon>
        <taxon>Pholiota</taxon>
    </lineage>
</organism>
<dbReference type="AlphaFoldDB" id="A0A9P5Z1I8"/>
<protein>
    <submittedName>
        <fullName evidence="3">Uncharacterized protein</fullName>
    </submittedName>
</protein>
<feature type="compositionally biased region" description="Low complexity" evidence="1">
    <location>
        <begin position="317"/>
        <end position="346"/>
    </location>
</feature>
<gene>
    <name evidence="3" type="ORF">BDN70DRAFT_933676</name>
</gene>
<dbReference type="EMBL" id="MU155243">
    <property type="protein sequence ID" value="KAF9478055.1"/>
    <property type="molecule type" value="Genomic_DNA"/>
</dbReference>
<accession>A0A9P5Z1I8</accession>
<proteinExistence type="predicted"/>
<keyword evidence="2" id="KW-1133">Transmembrane helix</keyword>
<keyword evidence="2" id="KW-0472">Membrane</keyword>
<name>A0A9P5Z1I8_9AGAR</name>
<feature type="region of interest" description="Disordered" evidence="1">
    <location>
        <begin position="475"/>
        <end position="512"/>
    </location>
</feature>
<dbReference type="OrthoDB" id="3052647at2759"/>
<dbReference type="Proteomes" id="UP000807469">
    <property type="component" value="Unassembled WGS sequence"/>
</dbReference>
<keyword evidence="2" id="KW-0812">Transmembrane</keyword>
<reference evidence="3" key="1">
    <citation type="submission" date="2020-11" db="EMBL/GenBank/DDBJ databases">
        <authorList>
            <consortium name="DOE Joint Genome Institute"/>
            <person name="Ahrendt S."/>
            <person name="Riley R."/>
            <person name="Andreopoulos W."/>
            <person name="Labutti K."/>
            <person name="Pangilinan J."/>
            <person name="Ruiz-Duenas F.J."/>
            <person name="Barrasa J.M."/>
            <person name="Sanchez-Garcia M."/>
            <person name="Camarero S."/>
            <person name="Miyauchi S."/>
            <person name="Serrano A."/>
            <person name="Linde D."/>
            <person name="Babiker R."/>
            <person name="Drula E."/>
            <person name="Ayuso-Fernandez I."/>
            <person name="Pacheco R."/>
            <person name="Padilla G."/>
            <person name="Ferreira P."/>
            <person name="Barriuso J."/>
            <person name="Kellner H."/>
            <person name="Castanera R."/>
            <person name="Alfaro M."/>
            <person name="Ramirez L."/>
            <person name="Pisabarro A.G."/>
            <person name="Kuo A."/>
            <person name="Tritt A."/>
            <person name="Lipzen A."/>
            <person name="He G."/>
            <person name="Yan M."/>
            <person name="Ng V."/>
            <person name="Cullen D."/>
            <person name="Martin F."/>
            <person name="Rosso M.-N."/>
            <person name="Henrissat B."/>
            <person name="Hibbett D."/>
            <person name="Martinez A.T."/>
            <person name="Grigoriev I.V."/>
        </authorList>
    </citation>
    <scope>NUCLEOTIDE SEQUENCE</scope>
    <source>
        <strain evidence="3">CIRM-BRFM 674</strain>
    </source>
</reference>
<comment type="caution">
    <text evidence="3">The sequence shown here is derived from an EMBL/GenBank/DDBJ whole genome shotgun (WGS) entry which is preliminary data.</text>
</comment>
<evidence type="ECO:0000313" key="3">
    <source>
        <dbReference type="EMBL" id="KAF9478055.1"/>
    </source>
</evidence>
<evidence type="ECO:0000256" key="1">
    <source>
        <dbReference type="SAM" id="MobiDB-lite"/>
    </source>
</evidence>
<feature type="compositionally biased region" description="Low complexity" evidence="1">
    <location>
        <begin position="296"/>
        <end position="310"/>
    </location>
</feature>
<feature type="region of interest" description="Disordered" evidence="1">
    <location>
        <begin position="296"/>
        <end position="351"/>
    </location>
</feature>